<dbReference type="EMBL" id="JAHRIN010002172">
    <property type="protein sequence ID" value="MEQ2192298.1"/>
    <property type="molecule type" value="Genomic_DNA"/>
</dbReference>
<comment type="caution">
    <text evidence="1">The sequence shown here is derived from an EMBL/GenBank/DDBJ whole genome shotgun (WGS) entry which is preliminary data.</text>
</comment>
<name>A0ABV0Q9Z9_9TELE</name>
<reference evidence="1 2" key="1">
    <citation type="submission" date="2021-06" db="EMBL/GenBank/DDBJ databases">
        <authorList>
            <person name="Palmer J.M."/>
        </authorList>
    </citation>
    <scope>NUCLEOTIDE SEQUENCE [LARGE SCALE GENOMIC DNA]</scope>
    <source>
        <strain evidence="1 2">XC_2019</strain>
        <tissue evidence="1">Muscle</tissue>
    </source>
</reference>
<feature type="non-terminal residue" evidence="1">
    <location>
        <position position="1"/>
    </location>
</feature>
<dbReference type="Proteomes" id="UP001434883">
    <property type="component" value="Unassembled WGS sequence"/>
</dbReference>
<evidence type="ECO:0000313" key="1">
    <source>
        <dbReference type="EMBL" id="MEQ2192298.1"/>
    </source>
</evidence>
<accession>A0ABV0Q9Z9</accession>
<evidence type="ECO:0000313" key="2">
    <source>
        <dbReference type="Proteomes" id="UP001434883"/>
    </source>
</evidence>
<protein>
    <submittedName>
        <fullName evidence="1">Uncharacterized protein</fullName>
    </submittedName>
</protein>
<proteinExistence type="predicted"/>
<sequence>FRRSALLPGMLAKPCTSQRPNHIFCLLFLGLLLSRNPCCLIVLLQMSVSVFLFLRGFSPA</sequence>
<keyword evidence="2" id="KW-1185">Reference proteome</keyword>
<organism evidence="1 2">
    <name type="scientific">Xenoophorus captivus</name>
    <dbReference type="NCBI Taxonomy" id="1517983"/>
    <lineage>
        <taxon>Eukaryota</taxon>
        <taxon>Metazoa</taxon>
        <taxon>Chordata</taxon>
        <taxon>Craniata</taxon>
        <taxon>Vertebrata</taxon>
        <taxon>Euteleostomi</taxon>
        <taxon>Actinopterygii</taxon>
        <taxon>Neopterygii</taxon>
        <taxon>Teleostei</taxon>
        <taxon>Neoteleostei</taxon>
        <taxon>Acanthomorphata</taxon>
        <taxon>Ovalentaria</taxon>
        <taxon>Atherinomorphae</taxon>
        <taxon>Cyprinodontiformes</taxon>
        <taxon>Goodeidae</taxon>
        <taxon>Xenoophorus</taxon>
    </lineage>
</organism>
<gene>
    <name evidence="1" type="ORF">XENOCAPTIV_009719</name>
</gene>